<keyword evidence="1" id="KW-1185">Reference proteome</keyword>
<reference evidence="2" key="1">
    <citation type="submission" date="2016-11" db="UniProtKB">
        <authorList>
            <consortium name="WormBaseParasite"/>
        </authorList>
    </citation>
    <scope>IDENTIFICATION</scope>
</reference>
<name>A0A1I7U3W9_9PELO</name>
<dbReference type="WBParaSite" id="Csp11.Scaffold629.g14591.t1">
    <property type="protein sequence ID" value="Csp11.Scaffold629.g14591.t1"/>
    <property type="gene ID" value="Csp11.Scaffold629.g14591"/>
</dbReference>
<dbReference type="AlphaFoldDB" id="A0A1I7U3W9"/>
<accession>A0A1I7U3W9</accession>
<sequence>MAMRPKKEPNPLKSELKSIIKWLHTHANNCLDEDANLTKELFFFQHLIVSLKEQLPNVPSRSLQSLLKAIEEPLSIVANLFKGSWLNIHDNSIERLKNEVGSLIDDVARRGVQSHRIFNHYVVRDLEKLFKSLFLSKFQVFVECACVLWKSAVGTKKSIYWGHELRKILTENDFGIHLPAERDPTTALFGESDAENWSDDDEQDPDTRVIDRSGPQIPAAIQVTARQFLQTQKNKIFLFKDDEEENTSINYRFPEKVIKQKFVPRKAKSDSESFAVKSSKRANSETDQKIIEFQALKIHKGTNS</sequence>
<organism evidence="1 2">
    <name type="scientific">Caenorhabditis tropicalis</name>
    <dbReference type="NCBI Taxonomy" id="1561998"/>
    <lineage>
        <taxon>Eukaryota</taxon>
        <taxon>Metazoa</taxon>
        <taxon>Ecdysozoa</taxon>
        <taxon>Nematoda</taxon>
        <taxon>Chromadorea</taxon>
        <taxon>Rhabditida</taxon>
        <taxon>Rhabditina</taxon>
        <taxon>Rhabditomorpha</taxon>
        <taxon>Rhabditoidea</taxon>
        <taxon>Rhabditidae</taxon>
        <taxon>Peloderinae</taxon>
        <taxon>Caenorhabditis</taxon>
    </lineage>
</organism>
<evidence type="ECO:0000313" key="1">
    <source>
        <dbReference type="Proteomes" id="UP000095282"/>
    </source>
</evidence>
<evidence type="ECO:0000313" key="2">
    <source>
        <dbReference type="WBParaSite" id="Csp11.Scaffold629.g14591.t1"/>
    </source>
</evidence>
<dbReference type="Proteomes" id="UP000095282">
    <property type="component" value="Unplaced"/>
</dbReference>
<proteinExistence type="predicted"/>
<protein>
    <submittedName>
        <fullName evidence="2">GLOBIN domain-containing protein</fullName>
    </submittedName>
</protein>